<dbReference type="Pfam" id="PF13305">
    <property type="entry name" value="TetR_C_33"/>
    <property type="match status" value="1"/>
</dbReference>
<dbReference type="Proteomes" id="UP000190797">
    <property type="component" value="Chromosome"/>
</dbReference>
<dbReference type="Pfam" id="PF00440">
    <property type="entry name" value="TetR_N"/>
    <property type="match status" value="1"/>
</dbReference>
<dbReference type="PROSITE" id="PS50977">
    <property type="entry name" value="HTH_TETR_2"/>
    <property type="match status" value="1"/>
</dbReference>
<name>A0A1V0A2N6_9ACTN</name>
<dbReference type="PANTHER" id="PTHR30055">
    <property type="entry name" value="HTH-TYPE TRANSCRIPTIONAL REGULATOR RUTR"/>
    <property type="match status" value="1"/>
</dbReference>
<dbReference type="KEGG" id="noa:BKM31_26140"/>
<keyword evidence="2 4" id="KW-0238">DNA-binding</keyword>
<accession>A0A1V0A2N6</accession>
<dbReference type="InterPro" id="IPR001647">
    <property type="entry name" value="HTH_TetR"/>
</dbReference>
<feature type="DNA-binding region" description="H-T-H motif" evidence="4">
    <location>
        <begin position="33"/>
        <end position="52"/>
    </location>
</feature>
<keyword evidence="7" id="KW-1185">Reference proteome</keyword>
<dbReference type="InterPro" id="IPR025996">
    <property type="entry name" value="MT1864/Rv1816-like_C"/>
</dbReference>
<evidence type="ECO:0000256" key="3">
    <source>
        <dbReference type="ARBA" id="ARBA00023163"/>
    </source>
</evidence>
<dbReference type="AlphaFoldDB" id="A0A1V0A2N6"/>
<reference evidence="7" key="1">
    <citation type="journal article" date="2017" name="Med. Chem. Commun.">
        <title>Nonomuraea sp. ATCC 55076 harbours the largest actinomycete chromosome to date and the kistamicin biosynthetic gene cluster.</title>
        <authorList>
            <person name="Nazari B."/>
            <person name="Forneris C.C."/>
            <person name="Gibson M.I."/>
            <person name="Moon K."/>
            <person name="Schramma K.R."/>
            <person name="Seyedsayamdost M.R."/>
        </authorList>
    </citation>
    <scope>NUCLEOTIDE SEQUENCE [LARGE SCALE GENOMIC DNA]</scope>
    <source>
        <strain evidence="7">ATCC 55076</strain>
    </source>
</reference>
<dbReference type="GO" id="GO:0000976">
    <property type="term" value="F:transcription cis-regulatory region binding"/>
    <property type="evidence" value="ECO:0007669"/>
    <property type="project" value="TreeGrafter"/>
</dbReference>
<dbReference type="InterPro" id="IPR036271">
    <property type="entry name" value="Tet_transcr_reg_TetR-rel_C_sf"/>
</dbReference>
<keyword evidence="3" id="KW-0804">Transcription</keyword>
<protein>
    <recommendedName>
        <fullName evidence="5">HTH tetR-type domain-containing protein</fullName>
    </recommendedName>
</protein>
<dbReference type="Gene3D" id="1.10.357.10">
    <property type="entry name" value="Tetracycline Repressor, domain 2"/>
    <property type="match status" value="1"/>
</dbReference>
<dbReference type="STRING" id="1909395.BKM31_26140"/>
<dbReference type="PANTHER" id="PTHR30055:SF207">
    <property type="entry name" value="HTH-TYPE TRANSCRIPTIONAL REPRESSOR FATR"/>
    <property type="match status" value="1"/>
</dbReference>
<sequence>MAVSARRGAPLTLEEISTTALRLMDEGGVAGLSMRKLAAELDVNPMSLYHHVDNKEALLRVICSTAAQRLELPPDDGSPWQDQLRALAVAYHRNAMEHPALWSHLHDHPEIIQDRDLVLWRTLYRILRLAGVPEPELRRTSDVLHAFVMGFVIAETKGHLPDDPEEVERGFDTAIRLITRGVEGLTGLSPRPPTPPRTSQG</sequence>
<gene>
    <name evidence="6" type="ORF">BKM31_26140</name>
</gene>
<dbReference type="SUPFAM" id="SSF48498">
    <property type="entry name" value="Tetracyclin repressor-like, C-terminal domain"/>
    <property type="match status" value="1"/>
</dbReference>
<evidence type="ECO:0000259" key="5">
    <source>
        <dbReference type="PROSITE" id="PS50977"/>
    </source>
</evidence>
<evidence type="ECO:0000256" key="2">
    <source>
        <dbReference type="ARBA" id="ARBA00023125"/>
    </source>
</evidence>
<evidence type="ECO:0000256" key="4">
    <source>
        <dbReference type="PROSITE-ProRule" id="PRU00335"/>
    </source>
</evidence>
<dbReference type="EMBL" id="CP017717">
    <property type="protein sequence ID" value="AQZ64476.1"/>
    <property type="molecule type" value="Genomic_DNA"/>
</dbReference>
<evidence type="ECO:0000313" key="6">
    <source>
        <dbReference type="EMBL" id="AQZ64476.1"/>
    </source>
</evidence>
<dbReference type="InterPro" id="IPR050109">
    <property type="entry name" value="HTH-type_TetR-like_transc_reg"/>
</dbReference>
<dbReference type="RefSeq" id="WP_186404053.1">
    <property type="nucleotide sequence ID" value="NZ_CP017717.1"/>
</dbReference>
<feature type="domain" description="HTH tetR-type" evidence="5">
    <location>
        <begin position="10"/>
        <end position="70"/>
    </location>
</feature>
<organism evidence="6 7">
    <name type="scientific">[Actinomadura] parvosata subsp. kistnae</name>
    <dbReference type="NCBI Taxonomy" id="1909395"/>
    <lineage>
        <taxon>Bacteria</taxon>
        <taxon>Bacillati</taxon>
        <taxon>Actinomycetota</taxon>
        <taxon>Actinomycetes</taxon>
        <taxon>Streptosporangiales</taxon>
        <taxon>Streptosporangiaceae</taxon>
        <taxon>Nonomuraea</taxon>
    </lineage>
</organism>
<keyword evidence="1" id="KW-0805">Transcription regulation</keyword>
<proteinExistence type="predicted"/>
<evidence type="ECO:0000313" key="7">
    <source>
        <dbReference type="Proteomes" id="UP000190797"/>
    </source>
</evidence>
<evidence type="ECO:0000256" key="1">
    <source>
        <dbReference type="ARBA" id="ARBA00023015"/>
    </source>
</evidence>
<dbReference type="SUPFAM" id="SSF46689">
    <property type="entry name" value="Homeodomain-like"/>
    <property type="match status" value="1"/>
</dbReference>
<dbReference type="InterPro" id="IPR009057">
    <property type="entry name" value="Homeodomain-like_sf"/>
</dbReference>
<dbReference type="GO" id="GO:0003700">
    <property type="term" value="F:DNA-binding transcription factor activity"/>
    <property type="evidence" value="ECO:0007669"/>
    <property type="project" value="TreeGrafter"/>
</dbReference>